<sequence>MLQLNRCDNLVSLPSFIEKLPVLKYLKVNYCKGLLALPELPPSLEFLEAVGCESLETLSIGERKQFLVLELCKLLQIGSEATLGRYTIENPGQFLFLFVFPSLSIHAHKRSLLISVLQSGKMKREVTIILPGSEIPGWFGDQSMGSSVGIKLPTNCHQHNGFAFGMVFVSPDPPTELQCNRIFICECHSGGENDEHHDVIFNLSTCAYELRSVESDQMLLLYNPCEFVKTRMHQRIFRKRNFV</sequence>
<reference evidence="4 5" key="1">
    <citation type="journal article" date="2023" name="Int. J. Mol. Sci.">
        <title>De Novo Assembly and Annotation of 11 Diverse Shrub Willow (Salix) Genomes Reveals Novel Gene Organization in Sex-Linked Regions.</title>
        <authorList>
            <person name="Hyden B."/>
            <person name="Feng K."/>
            <person name="Yates T.B."/>
            <person name="Jawdy S."/>
            <person name="Cereghino C."/>
            <person name="Smart L.B."/>
            <person name="Muchero W."/>
        </authorList>
    </citation>
    <scope>NUCLEOTIDE SEQUENCE [LARGE SCALE GENOMIC DNA]</scope>
    <source>
        <tissue evidence="4">Shoot tip</tissue>
    </source>
</reference>
<keyword evidence="5" id="KW-1185">Reference proteome</keyword>
<comment type="caution">
    <text evidence="4">The sequence shown here is derived from an EMBL/GenBank/DDBJ whole genome shotgun (WGS) entry which is preliminary data.</text>
</comment>
<organism evidence="4 5">
    <name type="scientific">Salix udensis</name>
    <dbReference type="NCBI Taxonomy" id="889485"/>
    <lineage>
        <taxon>Eukaryota</taxon>
        <taxon>Viridiplantae</taxon>
        <taxon>Streptophyta</taxon>
        <taxon>Embryophyta</taxon>
        <taxon>Tracheophyta</taxon>
        <taxon>Spermatophyta</taxon>
        <taxon>Magnoliopsida</taxon>
        <taxon>eudicotyledons</taxon>
        <taxon>Gunneridae</taxon>
        <taxon>Pentapetalae</taxon>
        <taxon>rosids</taxon>
        <taxon>fabids</taxon>
        <taxon>Malpighiales</taxon>
        <taxon>Salicaceae</taxon>
        <taxon>Saliceae</taxon>
        <taxon>Salix</taxon>
    </lineage>
</organism>
<evidence type="ECO:0000313" key="4">
    <source>
        <dbReference type="EMBL" id="KAJ6422259.1"/>
    </source>
</evidence>
<proteinExistence type="predicted"/>
<gene>
    <name evidence="4" type="ORF">OIU84_027252</name>
</gene>
<dbReference type="Proteomes" id="UP001162972">
    <property type="component" value="Chromosome 19"/>
</dbReference>
<keyword evidence="1" id="KW-0433">Leucine-rich repeat</keyword>
<keyword evidence="2" id="KW-0677">Repeat</keyword>
<protein>
    <recommendedName>
        <fullName evidence="3">C-JID domain-containing protein</fullName>
    </recommendedName>
</protein>
<evidence type="ECO:0000256" key="1">
    <source>
        <dbReference type="ARBA" id="ARBA00022614"/>
    </source>
</evidence>
<dbReference type="Gene3D" id="3.80.10.10">
    <property type="entry name" value="Ribonuclease Inhibitor"/>
    <property type="match status" value="1"/>
</dbReference>
<dbReference type="Pfam" id="PF20160">
    <property type="entry name" value="C-JID"/>
    <property type="match status" value="1"/>
</dbReference>
<dbReference type="SUPFAM" id="SSF52058">
    <property type="entry name" value="L domain-like"/>
    <property type="match status" value="1"/>
</dbReference>
<name>A0AAD6KEZ9_9ROSI</name>
<dbReference type="InterPro" id="IPR045344">
    <property type="entry name" value="C-JID"/>
</dbReference>
<dbReference type="InterPro" id="IPR032675">
    <property type="entry name" value="LRR_dom_sf"/>
</dbReference>
<evidence type="ECO:0000259" key="3">
    <source>
        <dbReference type="Pfam" id="PF20160"/>
    </source>
</evidence>
<dbReference type="EMBL" id="JAPFFJ010000007">
    <property type="protein sequence ID" value="KAJ6422259.1"/>
    <property type="molecule type" value="Genomic_DNA"/>
</dbReference>
<dbReference type="AlphaFoldDB" id="A0AAD6KEZ9"/>
<accession>A0AAD6KEZ9</accession>
<evidence type="ECO:0000256" key="2">
    <source>
        <dbReference type="ARBA" id="ARBA00022737"/>
    </source>
</evidence>
<evidence type="ECO:0000313" key="5">
    <source>
        <dbReference type="Proteomes" id="UP001162972"/>
    </source>
</evidence>
<feature type="domain" description="C-JID" evidence="3">
    <location>
        <begin position="130"/>
        <end position="169"/>
    </location>
</feature>